<keyword evidence="3" id="KW-0804">Transcription</keyword>
<dbReference type="SMART" id="SM00342">
    <property type="entry name" value="HTH_ARAC"/>
    <property type="match status" value="1"/>
</dbReference>
<reference evidence="5 6" key="1">
    <citation type="submission" date="2019-01" db="EMBL/GenBank/DDBJ databases">
        <authorList>
            <person name="Brito A."/>
        </authorList>
    </citation>
    <scope>NUCLEOTIDE SEQUENCE [LARGE SCALE GENOMIC DNA]</scope>
    <source>
        <strain evidence="5">1</strain>
    </source>
</reference>
<evidence type="ECO:0000256" key="1">
    <source>
        <dbReference type="ARBA" id="ARBA00023015"/>
    </source>
</evidence>
<dbReference type="SUPFAM" id="SSF46689">
    <property type="entry name" value="Homeodomain-like"/>
    <property type="match status" value="2"/>
</dbReference>
<dbReference type="Gene3D" id="1.10.10.60">
    <property type="entry name" value="Homeodomain-like"/>
    <property type="match status" value="2"/>
</dbReference>
<dbReference type="RefSeq" id="WP_144875977.1">
    <property type="nucleotide sequence ID" value="NZ_LR214363.1"/>
</dbReference>
<feature type="domain" description="HTH araC/xylS-type" evidence="4">
    <location>
        <begin position="208"/>
        <end position="306"/>
    </location>
</feature>
<dbReference type="InterPro" id="IPR050204">
    <property type="entry name" value="AraC_XylS_family_regulators"/>
</dbReference>
<dbReference type="EMBL" id="CAACVJ010000589">
    <property type="protein sequence ID" value="VEP17587.1"/>
    <property type="molecule type" value="Genomic_DNA"/>
</dbReference>
<dbReference type="PROSITE" id="PS01124">
    <property type="entry name" value="HTH_ARAC_FAMILY_2"/>
    <property type="match status" value="1"/>
</dbReference>
<keyword evidence="1" id="KW-0805">Transcription regulation</keyword>
<dbReference type="GO" id="GO:0003700">
    <property type="term" value="F:DNA-binding transcription factor activity"/>
    <property type="evidence" value="ECO:0007669"/>
    <property type="project" value="InterPro"/>
</dbReference>
<dbReference type="PANTHER" id="PTHR46796">
    <property type="entry name" value="HTH-TYPE TRANSCRIPTIONAL ACTIVATOR RHAS-RELATED"/>
    <property type="match status" value="1"/>
</dbReference>
<gene>
    <name evidence="5" type="ORF">H1P_6290007</name>
</gene>
<dbReference type="InterPro" id="IPR018062">
    <property type="entry name" value="HTH_AraC-typ_CS"/>
</dbReference>
<evidence type="ECO:0000259" key="4">
    <source>
        <dbReference type="PROSITE" id="PS01124"/>
    </source>
</evidence>
<evidence type="ECO:0000256" key="2">
    <source>
        <dbReference type="ARBA" id="ARBA00023125"/>
    </source>
</evidence>
<dbReference type="PANTHER" id="PTHR46796:SF6">
    <property type="entry name" value="ARAC SUBFAMILY"/>
    <property type="match status" value="1"/>
</dbReference>
<keyword evidence="2 5" id="KW-0238">DNA-binding</keyword>
<sequence length="309" mass="35120">MRNNLVPYLSLDFAKEKEEAYKRVFKRSPLISSVSVGWDDLGITIAYDRQPPIELPKVSAKQHCIGILTDMPSSPVYTERTIDGRFMQEQTIQGECIIVPANTTHQASWDKEGSALTIAIEPTVFAQTIYEVVDPDKIELLPQFATPDPLVYQIGLALKSALIKDGTSSCLYAETLINTLILHLLEHYSVTCNSFKSVEGKLPQYKLQQIIDYIDAYLDRDLSLKELATSVQMSPHYFSRLFKETTGITPHQYVIRCRIERAKNLLQQGKLSIAEIAMEVGFVDQSHLHRHFKRLVGITPKNYLQEFNK</sequence>
<organism evidence="5 6">
    <name type="scientific">Hyella patelloides LEGE 07179</name>
    <dbReference type="NCBI Taxonomy" id="945734"/>
    <lineage>
        <taxon>Bacteria</taxon>
        <taxon>Bacillati</taxon>
        <taxon>Cyanobacteriota</taxon>
        <taxon>Cyanophyceae</taxon>
        <taxon>Pleurocapsales</taxon>
        <taxon>Hyellaceae</taxon>
        <taxon>Hyella</taxon>
    </lineage>
</organism>
<protein>
    <submittedName>
        <fullName evidence="5">DNA-binding domain-containing protein, AraC-type</fullName>
    </submittedName>
</protein>
<dbReference type="OrthoDB" id="516605at2"/>
<dbReference type="Proteomes" id="UP000320055">
    <property type="component" value="Unassembled WGS sequence"/>
</dbReference>
<evidence type="ECO:0000256" key="3">
    <source>
        <dbReference type="ARBA" id="ARBA00023163"/>
    </source>
</evidence>
<dbReference type="GO" id="GO:0043565">
    <property type="term" value="F:sequence-specific DNA binding"/>
    <property type="evidence" value="ECO:0007669"/>
    <property type="project" value="InterPro"/>
</dbReference>
<evidence type="ECO:0000313" key="5">
    <source>
        <dbReference type="EMBL" id="VEP17587.1"/>
    </source>
</evidence>
<dbReference type="AlphaFoldDB" id="A0A563W1S4"/>
<accession>A0A563W1S4</accession>
<dbReference type="InterPro" id="IPR018060">
    <property type="entry name" value="HTH_AraC"/>
</dbReference>
<dbReference type="InterPro" id="IPR009057">
    <property type="entry name" value="Homeodomain-like_sf"/>
</dbReference>
<keyword evidence="6" id="KW-1185">Reference proteome</keyword>
<name>A0A563W1S4_9CYAN</name>
<dbReference type="Pfam" id="PF12833">
    <property type="entry name" value="HTH_18"/>
    <property type="match status" value="1"/>
</dbReference>
<evidence type="ECO:0000313" key="6">
    <source>
        <dbReference type="Proteomes" id="UP000320055"/>
    </source>
</evidence>
<dbReference type="PROSITE" id="PS00041">
    <property type="entry name" value="HTH_ARAC_FAMILY_1"/>
    <property type="match status" value="1"/>
</dbReference>
<proteinExistence type="predicted"/>